<organism evidence="2 3">
    <name type="scientific">Motiliproteus coralliicola</name>
    <dbReference type="NCBI Taxonomy" id="2283196"/>
    <lineage>
        <taxon>Bacteria</taxon>
        <taxon>Pseudomonadati</taxon>
        <taxon>Pseudomonadota</taxon>
        <taxon>Gammaproteobacteria</taxon>
        <taxon>Oceanospirillales</taxon>
        <taxon>Oceanospirillaceae</taxon>
        <taxon>Motiliproteus</taxon>
    </lineage>
</organism>
<evidence type="ECO:0000313" key="3">
    <source>
        <dbReference type="Proteomes" id="UP000253769"/>
    </source>
</evidence>
<sequence length="171" mass="18828">MSAFLLSQILAGLVILVDATALQMRKRSHLQLCLCLASSLLAIHFFLLDKQTAGWMMVLAAVRFFITIHWQSKWLAALFVVVSLTTTAYTFAGYLSLLSGAGNLLSTLGSFCKTDRALRLMLISASCCWIVHNTLAFTPLGILVEGIFLSSGLIGFYRYHLRPKPKPCDAP</sequence>
<dbReference type="Proteomes" id="UP000253769">
    <property type="component" value="Unassembled WGS sequence"/>
</dbReference>
<dbReference type="InterPro" id="IPR019629">
    <property type="entry name" value="Uncharacterised_HI1736/YgjV"/>
</dbReference>
<evidence type="ECO:0000256" key="1">
    <source>
        <dbReference type="SAM" id="Phobius"/>
    </source>
</evidence>
<dbReference type="OrthoDB" id="7858522at2"/>
<dbReference type="RefSeq" id="WP_114696045.1">
    <property type="nucleotide sequence ID" value="NZ_QQOH01000003.1"/>
</dbReference>
<gene>
    <name evidence="2" type="ORF">DV711_12525</name>
</gene>
<feature type="transmembrane region" description="Helical" evidence="1">
    <location>
        <begin position="76"/>
        <end position="97"/>
    </location>
</feature>
<keyword evidence="1" id="KW-1133">Transmembrane helix</keyword>
<dbReference type="Pfam" id="PF10688">
    <property type="entry name" value="Imp-YgjV"/>
    <property type="match status" value="1"/>
</dbReference>
<evidence type="ECO:0000313" key="2">
    <source>
        <dbReference type="EMBL" id="RDE19699.1"/>
    </source>
</evidence>
<feature type="transmembrane region" description="Helical" evidence="1">
    <location>
        <begin position="53"/>
        <end position="70"/>
    </location>
</feature>
<reference evidence="2 3" key="1">
    <citation type="submission" date="2018-07" db="EMBL/GenBank/DDBJ databases">
        <title>Motiliproteus coralliicola sp. nov., a bacterium isolated from Coral.</title>
        <authorList>
            <person name="Wang G."/>
        </authorList>
    </citation>
    <scope>NUCLEOTIDE SEQUENCE [LARGE SCALE GENOMIC DNA]</scope>
    <source>
        <strain evidence="2 3">C34</strain>
    </source>
</reference>
<protein>
    <submittedName>
        <fullName evidence="2">YgjV family protein</fullName>
    </submittedName>
</protein>
<dbReference type="AlphaFoldDB" id="A0A369WEW4"/>
<keyword evidence="3" id="KW-1185">Reference proteome</keyword>
<keyword evidence="1" id="KW-0472">Membrane</keyword>
<feature type="transmembrane region" description="Helical" evidence="1">
    <location>
        <begin position="140"/>
        <end position="157"/>
    </location>
</feature>
<proteinExistence type="predicted"/>
<feature type="transmembrane region" description="Helical" evidence="1">
    <location>
        <begin position="29"/>
        <end position="48"/>
    </location>
</feature>
<name>A0A369WEW4_9GAMM</name>
<dbReference type="EMBL" id="QQOH01000003">
    <property type="protein sequence ID" value="RDE19699.1"/>
    <property type="molecule type" value="Genomic_DNA"/>
</dbReference>
<accession>A0A369WEW4</accession>
<keyword evidence="1" id="KW-0812">Transmembrane</keyword>
<comment type="caution">
    <text evidence="2">The sequence shown here is derived from an EMBL/GenBank/DDBJ whole genome shotgun (WGS) entry which is preliminary data.</text>
</comment>